<evidence type="ECO:0000256" key="9">
    <source>
        <dbReference type="ARBA" id="ARBA00023157"/>
    </source>
</evidence>
<dbReference type="InterPro" id="IPR056863">
    <property type="entry name" value="LMN_ATRN_NET-like_EGF"/>
</dbReference>
<dbReference type="GO" id="GO:0009888">
    <property type="term" value="P:tissue development"/>
    <property type="evidence" value="ECO:0007669"/>
    <property type="project" value="TreeGrafter"/>
</dbReference>
<comment type="caution">
    <text evidence="12">Lacks conserved residue(s) required for the propagation of feature annotation.</text>
</comment>
<keyword evidence="5" id="KW-0677">Repeat</keyword>
<evidence type="ECO:0000256" key="6">
    <source>
        <dbReference type="ARBA" id="ARBA00022869"/>
    </source>
</evidence>
<dbReference type="CDD" id="cd00110">
    <property type="entry name" value="LamG"/>
    <property type="match status" value="2"/>
</dbReference>
<keyword evidence="11 12" id="KW-0424">Laminin EGF-like domain</keyword>
<keyword evidence="9 12" id="KW-1015">Disulfide bond</keyword>
<dbReference type="InterPro" id="IPR008211">
    <property type="entry name" value="Laminin_N"/>
</dbReference>
<dbReference type="GO" id="GO:0030334">
    <property type="term" value="P:regulation of cell migration"/>
    <property type="evidence" value="ECO:0007669"/>
    <property type="project" value="InterPro"/>
</dbReference>
<reference evidence="17" key="1">
    <citation type="submission" date="2025-08" db="UniProtKB">
        <authorList>
            <consortium name="Ensembl"/>
        </authorList>
    </citation>
    <scope>IDENTIFICATION</scope>
</reference>
<dbReference type="GO" id="GO:0005576">
    <property type="term" value="C:extracellular region"/>
    <property type="evidence" value="ECO:0007669"/>
    <property type="project" value="UniProtKB-ARBA"/>
</dbReference>
<dbReference type="GO" id="GO:0016477">
    <property type="term" value="P:cell migration"/>
    <property type="evidence" value="ECO:0007669"/>
    <property type="project" value="UniProtKB-ARBA"/>
</dbReference>
<evidence type="ECO:0000256" key="5">
    <source>
        <dbReference type="ARBA" id="ARBA00022737"/>
    </source>
</evidence>
<organism evidence="17 18">
    <name type="scientific">Sander lucioperca</name>
    <name type="common">Pike-perch</name>
    <name type="synonym">Perca lucioperca</name>
    <dbReference type="NCBI Taxonomy" id="283035"/>
    <lineage>
        <taxon>Eukaryota</taxon>
        <taxon>Metazoa</taxon>
        <taxon>Chordata</taxon>
        <taxon>Craniata</taxon>
        <taxon>Vertebrata</taxon>
        <taxon>Euteleostomi</taxon>
        <taxon>Actinopterygii</taxon>
        <taxon>Neopterygii</taxon>
        <taxon>Teleostei</taxon>
        <taxon>Neoteleostei</taxon>
        <taxon>Acanthomorphata</taxon>
        <taxon>Eupercaria</taxon>
        <taxon>Perciformes</taxon>
        <taxon>Percoidei</taxon>
        <taxon>Percidae</taxon>
        <taxon>Luciopercinae</taxon>
        <taxon>Sander</taxon>
    </lineage>
</organism>
<evidence type="ECO:0000256" key="7">
    <source>
        <dbReference type="ARBA" id="ARBA00022889"/>
    </source>
</evidence>
<evidence type="ECO:0000256" key="3">
    <source>
        <dbReference type="ARBA" id="ARBA00022530"/>
    </source>
</evidence>
<dbReference type="Pfam" id="PF00052">
    <property type="entry name" value="Laminin_B"/>
    <property type="match status" value="1"/>
</dbReference>
<dbReference type="GO" id="GO:0043256">
    <property type="term" value="C:laminin complex"/>
    <property type="evidence" value="ECO:0007669"/>
    <property type="project" value="UniProtKB-ARBA"/>
</dbReference>
<feature type="disulfide bond" evidence="12">
    <location>
        <begin position="1097"/>
        <end position="1109"/>
    </location>
</feature>
<sequence length="2365" mass="258736">QGQYCDICSHGDSDRAHPITNAIDGTERWWQSPPLSRNTDYNQVNVTLDLGQVFHVAYVLIKFANSPRPDLWVLERSVDFGQTYQPWQYFASSKRDCIERFGQRTIERISNDNDIVCTTEYSRIVPLENGEVVVSLVNGRPGAMNFSYSPVLRDFTKATNIRLRFLRTNTLLGHLMGKALRDPHLLFLFLQYYYSIKDISIGGRCVCNGHAEACNAKDPNDPYKLQCDCQHNTCGLSCGQCCPGYNQLPWKPATTYSANECEPCNCHRHSFDCYYDPEVDQQRGSMDVHGHHRGGGVCLNCQFTDGTCEDLTGRCFCKPNYAGEDCRSCASGLENFPDCYLCGCSTVGSLPEGCDASGRCLCKPEFQGPRCEQCRSGFHSYPNCQACQCSAQGSRYTSCDQGTGQCVCLPNVLGLRCDSCAHGTYGFPNCQAGTCHPAGSVQYVGQCECRGHVEGPACDTCKALYWNLSPDTPDGCTNCECNVAGTVSGVAECAQESGQCHCKPNACSGTCSTCKDGYYNLQEHNYFGCQGCQCDMGGSAGQSCGERNGRCRCRPNVEGPQCNLPRPDHYFPDLHHLKFEIEEGSVLDGRPVRFGYNPLEFPDFSWRGYAQMSPIQSKVLVSVSVSSPDLFHVVLRYANRGGSDMRGRVSVIEDAWNYYCEQSKQIVFAPSAEPTFVNVPQNNFVEPFVLNPGTWTVVIEAEGILLDYLVLLPSAYYEAPILQIRVTEPCTYSSTHDATLNHCVCVCVCVCVCSFLCRVVAIDEQNRVAVFSLPADAEIQLISDRASFFLVRAALIYWNHTSCDDKSAVYSTRVHALGRYVFILHYHQPLHPNYPVQVYINGGRIWQGQANASFCPHAYGCRNVLVSENQIILDVTDHELFLTVQIPAGRTLWLDYVLVVPETSYSSSYLNEEPLDKSYDFISNCGQNSFYINPSTASPFCLGSAVSLSAFFNNGAMPCACHEVGAQSDTCEPFGGQCHCRPNVIGRDCSMCATGFWGFPNCRPCNCGTRLCEPVTGDCICPPRTVLPECTQCEPQTFGCHPVVGCEVCNCSRPGVLSPDVNCDTLSGQCRCKNNVVGRQCDRCAPGFYGYPNCRPCDCNEAGTEEEVCDSFTGQCLCKENVQGSRCDQCRVGTFHLDPTNPKGCTSCFCFGATDRCRSSDKRRIEVMNMEGWVLLSADRQEVPVAVYPDQDLVEADLSDVPDVYQDLHWHAPKTYLGDKVSSYGGYLRYRLHTQTMRGDWSPNTPTDISILGGIGGVSHTGICIGTSQLCSSPYFLSSQGSFRHAQTGNSVSREELMMVLVGLESLQIRALHSQSAHSVSLRGAVLEAADNLPAGRHANNVEICMCPANYLGDSCQKCAPGYYRDTIGLFLGKCVPCNCNGHSDRCLDGSGICLNCQHNTAGDHCESCLGGFLGNNSLDGQAVACSSCPCPLRVPSNKSIRVIKYLPLNRCAPGYYGNPMVLGSRCQLCHCHGNTDPNMLFTDCHPLTGECLGCMHDTAGPHCDICAPGYYGDAITAKNCTSEFSLELSTATVHEMQSCVHLIDLLDRVNKELAGLQGENSNLAKGIRERLSRFHSDMMDLRDALNQAVNNTARAAEINNGNEKTLEDNQVSWETNNLLSKQKEVTEQLHMAEDDITQVNHVVPMLHDSKEEYERLAAQLDGARTPLAKRVQHLALADSKIPLVEEAEKHAELLNALAMNLLVAETTKGGFVDVTKAYNNIINSIKEAEEAAKMADKAANATLEVQDAWACLFFCLTSAHACTNENCLKNGLVIFVCVFTSSHFLSTVHVLGETIPLLMKKLDKLQNHSAQMPNISENISRIRQLIQQARNAASKVSVSVKFNGQSGVQVRTPPNLADLAAYTSLKFYITLPEAARARRQDNSDKQFVFYLGNKDVSISTATQKLITCCFVQYLMMNLFLEFIISKIVVLERILQYGQMSMSSEATEGHQAVKADVEAGGDQGLLNLLTDDTVFYVGGYPSTFNPPSQLALPNFKGCIELDTLNEEVLSLYNFENIFQLNTTEDVPCGRSVHTVSISDPLSLPARPHISMAVRINSSDGLVLYAAGGQRGAAVMSLSVSDGHLLLLLDGGKRKVSLRSRKKYDDDQWHTVFLKREGEKMSLIVDGISAQSKRFPGGDRTRLAGPLYVGGVPPSLMAPGSGGFIGCVRDLTLNQAPAGSPAHSKGTVPCFQNPLQPGAYFSGQGGHIAIVLGRDLEIQLEVRPVSDSGLLLHAGTSPDQHLTLVLSQGEVTVSVNSGKGEFSTSFTPEEPLCNGRWHAITGEFKNNVLQLHVDAASEHSVGPKQSRSAGPKETVYLGGVPSEYTPVGLPVFHGCVRQASINRRPALLSKPLAVHGAVGTQGCPHM</sequence>
<dbReference type="PROSITE" id="PS51115">
    <property type="entry name" value="LAMININ_IVA"/>
    <property type="match status" value="1"/>
</dbReference>
<feature type="domain" description="Laminin EGF-like" evidence="14">
    <location>
        <begin position="479"/>
        <end position="531"/>
    </location>
</feature>
<dbReference type="InterPro" id="IPR000742">
    <property type="entry name" value="EGF"/>
</dbReference>
<dbReference type="Gene3D" id="2.60.120.260">
    <property type="entry name" value="Galactose-binding domain-like"/>
    <property type="match status" value="1"/>
</dbReference>
<dbReference type="GO" id="GO:0045995">
    <property type="term" value="P:regulation of embryonic development"/>
    <property type="evidence" value="ECO:0007669"/>
    <property type="project" value="InterPro"/>
</dbReference>
<dbReference type="FunFam" id="2.10.25.10:FF:000084">
    <property type="entry name" value="Laminin subunit alpha 3"/>
    <property type="match status" value="1"/>
</dbReference>
<evidence type="ECO:0000259" key="16">
    <source>
        <dbReference type="PROSITE" id="PS51117"/>
    </source>
</evidence>
<reference evidence="17" key="2">
    <citation type="submission" date="2025-09" db="UniProtKB">
        <authorList>
            <consortium name="Ensembl"/>
        </authorList>
    </citation>
    <scope>IDENTIFICATION</scope>
</reference>
<feature type="domain" description="Laminin EGF-like" evidence="14">
    <location>
        <begin position="342"/>
        <end position="386"/>
    </location>
</feature>
<dbReference type="PROSITE" id="PS00022">
    <property type="entry name" value="EGF_1"/>
    <property type="match status" value="1"/>
</dbReference>
<dbReference type="PANTHER" id="PTHR10574">
    <property type="entry name" value="NETRIN/LAMININ-RELATED"/>
    <property type="match status" value="1"/>
</dbReference>
<keyword evidence="10" id="KW-0325">Glycoprotein</keyword>
<dbReference type="PANTHER" id="PTHR10574:SF406">
    <property type="entry name" value="LAMININ SUBUNIT ALPHA 5"/>
    <property type="match status" value="1"/>
</dbReference>
<feature type="disulfide bond" evidence="12">
    <location>
        <begin position="342"/>
        <end position="354"/>
    </location>
</feature>
<keyword evidence="3" id="KW-0272">Extracellular matrix</keyword>
<keyword evidence="2" id="KW-0964">Secreted</keyword>
<dbReference type="PROSITE" id="PS50027">
    <property type="entry name" value="EGF_LAM_2"/>
    <property type="match status" value="8"/>
</dbReference>
<dbReference type="Gene3D" id="2.10.25.10">
    <property type="entry name" value="Laminin"/>
    <property type="match status" value="12"/>
</dbReference>
<feature type="disulfide bond" evidence="12">
    <location>
        <begin position="980"/>
        <end position="989"/>
    </location>
</feature>
<dbReference type="SMART" id="SM00180">
    <property type="entry name" value="EGF_Lam"/>
    <property type="match status" value="13"/>
</dbReference>
<dbReference type="PROSITE" id="PS51117">
    <property type="entry name" value="LAMININ_NTER"/>
    <property type="match status" value="1"/>
</dbReference>
<feature type="disulfide bond" evidence="12">
    <location>
        <begin position="1507"/>
        <end position="1521"/>
    </location>
</feature>
<evidence type="ECO:0000256" key="8">
    <source>
        <dbReference type="ARBA" id="ARBA00023054"/>
    </source>
</evidence>
<feature type="domain" description="Laminin EGF-like" evidence="14">
    <location>
        <begin position="1097"/>
        <end position="1147"/>
    </location>
</feature>
<dbReference type="InterPro" id="IPR013320">
    <property type="entry name" value="ConA-like_dom_sf"/>
</dbReference>
<comment type="subcellular location">
    <subcellularLocation>
        <location evidence="1">Secreted</location>
        <location evidence="1">Extracellular space</location>
        <location evidence="1">Extracellular matrix</location>
        <location evidence="1">Basement membrane</location>
    </subcellularLocation>
</comment>
<evidence type="ECO:0000256" key="11">
    <source>
        <dbReference type="ARBA" id="ARBA00023292"/>
    </source>
</evidence>
<feature type="domain" description="Laminin G" evidence="13">
    <location>
        <begin position="2024"/>
        <end position="2189"/>
    </location>
</feature>
<evidence type="ECO:0000313" key="18">
    <source>
        <dbReference type="Proteomes" id="UP000694568"/>
    </source>
</evidence>
<dbReference type="Pfam" id="PF06008">
    <property type="entry name" value="Laminin_I"/>
    <property type="match status" value="1"/>
</dbReference>
<evidence type="ECO:0000313" key="17">
    <source>
        <dbReference type="Ensembl" id="ENSSLUP00000029623.1"/>
    </source>
</evidence>
<evidence type="ECO:0000259" key="14">
    <source>
        <dbReference type="PROSITE" id="PS50027"/>
    </source>
</evidence>
<dbReference type="GO" id="GO:0005102">
    <property type="term" value="F:signaling receptor binding"/>
    <property type="evidence" value="ECO:0007669"/>
    <property type="project" value="InterPro"/>
</dbReference>
<keyword evidence="18" id="KW-1185">Reference proteome</keyword>
<feature type="domain" description="Laminin N-terminal" evidence="16">
    <location>
        <begin position="1"/>
        <end position="204"/>
    </location>
</feature>
<feature type="domain" description="Laminin G" evidence="13">
    <location>
        <begin position="2196"/>
        <end position="2362"/>
    </location>
</feature>
<name>A0A8C9YT56_SANLU</name>
<dbReference type="SUPFAM" id="SSF57196">
    <property type="entry name" value="EGF/Laminin"/>
    <property type="match status" value="10"/>
</dbReference>
<dbReference type="FunFam" id="2.10.25.10:FF:000051">
    <property type="entry name" value="Laminin subunit alpha 4"/>
    <property type="match status" value="1"/>
</dbReference>
<evidence type="ECO:0000256" key="10">
    <source>
        <dbReference type="ARBA" id="ARBA00023180"/>
    </source>
</evidence>
<accession>A0A8C9YT56</accession>
<dbReference type="FunFam" id="2.10.25.10:FF:000083">
    <property type="entry name" value="Laminin subunit alpha"/>
    <property type="match status" value="2"/>
</dbReference>
<dbReference type="SMART" id="SM00281">
    <property type="entry name" value="LamB"/>
    <property type="match status" value="1"/>
</dbReference>
<dbReference type="FunFam" id="2.10.25.10:FF:000090">
    <property type="entry name" value="laminin subunit alpha"/>
    <property type="match status" value="1"/>
</dbReference>
<dbReference type="PROSITE" id="PS01248">
    <property type="entry name" value="EGF_LAM_1"/>
    <property type="match status" value="5"/>
</dbReference>
<dbReference type="GO" id="GO:0009887">
    <property type="term" value="P:animal organ morphogenesis"/>
    <property type="evidence" value="ECO:0007669"/>
    <property type="project" value="TreeGrafter"/>
</dbReference>
<feature type="domain" description="Laminin IV type A" evidence="15">
    <location>
        <begin position="1168"/>
        <end position="1344"/>
    </location>
</feature>
<dbReference type="GO" id="GO:0007155">
    <property type="term" value="P:cell adhesion"/>
    <property type="evidence" value="ECO:0007669"/>
    <property type="project" value="UniProtKB-KW"/>
</dbReference>
<dbReference type="CDD" id="cd00055">
    <property type="entry name" value="EGF_Lam"/>
    <property type="match status" value="12"/>
</dbReference>
<evidence type="ECO:0000256" key="2">
    <source>
        <dbReference type="ARBA" id="ARBA00022525"/>
    </source>
</evidence>
<feature type="disulfide bond" evidence="12">
    <location>
        <begin position="1397"/>
        <end position="1406"/>
    </location>
</feature>
<feature type="disulfide bond" evidence="12">
    <location>
        <begin position="387"/>
        <end position="399"/>
    </location>
</feature>
<dbReference type="Pfam" id="PF24973">
    <property type="entry name" value="EGF_LMN_ATRN"/>
    <property type="match status" value="1"/>
</dbReference>
<feature type="disulfide bond" evidence="12">
    <location>
        <begin position="1072"/>
        <end position="1081"/>
    </location>
</feature>
<feature type="disulfide bond" evidence="12">
    <location>
        <begin position="408"/>
        <end position="417"/>
    </location>
</feature>
<dbReference type="InterPro" id="IPR002049">
    <property type="entry name" value="LE_dom"/>
</dbReference>
<feature type="disulfide bond" evidence="12">
    <location>
        <begin position="1495"/>
        <end position="1504"/>
    </location>
</feature>
<feature type="disulfide bond" evidence="12">
    <location>
        <begin position="1099"/>
        <end position="1116"/>
    </location>
</feature>
<dbReference type="InterPro" id="IPR009254">
    <property type="entry name" value="Laminin_aI"/>
</dbReference>
<feature type="disulfide bond" evidence="12">
    <location>
        <begin position="502"/>
        <end position="511"/>
    </location>
</feature>
<feature type="domain" description="Laminin EGF-like" evidence="14">
    <location>
        <begin position="1049"/>
        <end position="1096"/>
    </location>
</feature>
<keyword evidence="8" id="KW-0175">Coiled coil</keyword>
<dbReference type="GO" id="GO:0030155">
    <property type="term" value="P:regulation of cell adhesion"/>
    <property type="evidence" value="ECO:0007669"/>
    <property type="project" value="InterPro"/>
</dbReference>
<feature type="domain" description="Laminin EGF-like" evidence="14">
    <location>
        <begin position="1470"/>
        <end position="1523"/>
    </location>
</feature>
<dbReference type="PRINTS" id="PR00011">
    <property type="entry name" value="EGFLAMININ"/>
</dbReference>
<feature type="disulfide bond" evidence="12">
    <location>
        <begin position="961"/>
        <end position="978"/>
    </location>
</feature>
<dbReference type="Gene3D" id="2.60.120.200">
    <property type="match status" value="3"/>
</dbReference>
<dbReference type="FunFam" id="2.10.25.10:FF:000209">
    <property type="entry name" value="Laminin subunit alpha 5"/>
    <property type="match status" value="1"/>
</dbReference>
<dbReference type="SUPFAM" id="SSF49899">
    <property type="entry name" value="Concanavalin A-like lectins/glucanases"/>
    <property type="match status" value="3"/>
</dbReference>
<dbReference type="FunFam" id="2.10.25.10:FF:000034">
    <property type="entry name" value="Laminin subunit alpha 3"/>
    <property type="match status" value="1"/>
</dbReference>
<feature type="disulfide bond" evidence="12">
    <location>
        <begin position="959"/>
        <end position="971"/>
    </location>
</feature>
<dbReference type="Ensembl" id="ENSSLUT00000030565.1">
    <property type="protein sequence ID" value="ENSSLUP00000029623.1"/>
    <property type="gene ID" value="ENSSLUG00000013161.1"/>
</dbReference>
<dbReference type="FunFam" id="2.10.25.10:FF:000069">
    <property type="entry name" value="Laminin subunit alpha 1"/>
    <property type="match status" value="1"/>
</dbReference>
<dbReference type="GO" id="GO:0005201">
    <property type="term" value="F:extracellular matrix structural constituent"/>
    <property type="evidence" value="ECO:0007669"/>
    <property type="project" value="TreeGrafter"/>
</dbReference>
<dbReference type="InterPro" id="IPR050440">
    <property type="entry name" value="Laminin/Netrin_ECM"/>
</dbReference>
<dbReference type="InterPro" id="IPR000034">
    <property type="entry name" value="Laminin_IV"/>
</dbReference>
<dbReference type="PROSITE" id="PS50025">
    <property type="entry name" value="LAM_G_DOMAIN"/>
    <property type="match status" value="2"/>
</dbReference>
<dbReference type="SMART" id="SM00282">
    <property type="entry name" value="LamG"/>
    <property type="match status" value="2"/>
</dbReference>
<dbReference type="Pfam" id="PF06009">
    <property type="entry name" value="Laminin_II"/>
    <property type="match status" value="1"/>
</dbReference>
<evidence type="ECO:0000259" key="15">
    <source>
        <dbReference type="PROSITE" id="PS51115"/>
    </source>
</evidence>
<dbReference type="GeneTree" id="ENSGT00940000156537"/>
<dbReference type="Pfam" id="PF00055">
    <property type="entry name" value="Laminin_N"/>
    <property type="match status" value="1"/>
</dbReference>
<dbReference type="FunFam" id="2.10.25.10:FF:000188">
    <property type="entry name" value="Laminin subunit gamma 2"/>
    <property type="match status" value="1"/>
</dbReference>
<feature type="disulfide bond" evidence="12">
    <location>
        <begin position="389"/>
        <end position="406"/>
    </location>
</feature>
<dbReference type="InterPro" id="IPR001791">
    <property type="entry name" value="Laminin_G"/>
</dbReference>
<proteinExistence type="predicted"/>
<feature type="domain" description="Laminin EGF-like" evidence="14">
    <location>
        <begin position="1378"/>
        <end position="1428"/>
    </location>
</feature>
<feature type="domain" description="Laminin EGF-like" evidence="14">
    <location>
        <begin position="959"/>
        <end position="1004"/>
    </location>
</feature>
<feature type="disulfide bond" evidence="12">
    <location>
        <begin position="362"/>
        <end position="371"/>
    </location>
</feature>
<evidence type="ECO:0000256" key="1">
    <source>
        <dbReference type="ARBA" id="ARBA00004302"/>
    </source>
</evidence>
<protein>
    <submittedName>
        <fullName evidence="17">Laminin, alpha 5</fullName>
    </submittedName>
</protein>
<evidence type="ECO:0000256" key="4">
    <source>
        <dbReference type="ARBA" id="ARBA00022729"/>
    </source>
</evidence>
<feature type="domain" description="Laminin EGF-like" evidence="14">
    <location>
        <begin position="387"/>
        <end position="437"/>
    </location>
</feature>
<keyword evidence="4" id="KW-0732">Signal</keyword>
<evidence type="ECO:0000256" key="12">
    <source>
        <dbReference type="PROSITE-ProRule" id="PRU00460"/>
    </source>
</evidence>
<keyword evidence="7" id="KW-0130">Cell adhesion</keyword>
<dbReference type="SMART" id="SM00181">
    <property type="entry name" value="EGF"/>
    <property type="match status" value="8"/>
</dbReference>
<evidence type="ECO:0000259" key="13">
    <source>
        <dbReference type="PROSITE" id="PS50025"/>
    </source>
</evidence>
<feature type="disulfide bond" evidence="12">
    <location>
        <begin position="1118"/>
        <end position="1127"/>
    </location>
</feature>
<dbReference type="SMART" id="SM00136">
    <property type="entry name" value="LamNT"/>
    <property type="match status" value="1"/>
</dbReference>
<dbReference type="Proteomes" id="UP000694568">
    <property type="component" value="Unplaced"/>
</dbReference>
<dbReference type="Pfam" id="PF00053">
    <property type="entry name" value="EGF_laminin"/>
    <property type="match status" value="11"/>
</dbReference>
<dbReference type="GO" id="GO:0007411">
    <property type="term" value="P:axon guidance"/>
    <property type="evidence" value="ECO:0007669"/>
    <property type="project" value="TreeGrafter"/>
</dbReference>
<dbReference type="FunFam" id="2.10.25.10:FF:000454">
    <property type="entry name" value="Laminin subunit alpha 1"/>
    <property type="match status" value="1"/>
</dbReference>
<keyword evidence="6" id="KW-0084">Basement membrane</keyword>
<dbReference type="Pfam" id="PF02210">
    <property type="entry name" value="Laminin_G_2"/>
    <property type="match status" value="2"/>
</dbReference>
<dbReference type="InterPro" id="IPR010307">
    <property type="entry name" value="Laminin_dom_II"/>
</dbReference>